<evidence type="ECO:0000256" key="7">
    <source>
        <dbReference type="SAM" id="Phobius"/>
    </source>
</evidence>
<evidence type="ECO:0000313" key="10">
    <source>
        <dbReference type="Proteomes" id="UP000051952"/>
    </source>
</evidence>
<feature type="signal peptide" evidence="8">
    <location>
        <begin position="1"/>
        <end position="16"/>
    </location>
</feature>
<comment type="subcellular location">
    <subcellularLocation>
        <location evidence="1">Membrane</location>
        <topology evidence="1">Multi-pass membrane protein</topology>
    </subcellularLocation>
</comment>
<dbReference type="OrthoDB" id="378564at2759"/>
<keyword evidence="8" id="KW-0732">Signal</keyword>
<evidence type="ECO:0000256" key="6">
    <source>
        <dbReference type="SAM" id="MobiDB-lite"/>
    </source>
</evidence>
<feature type="compositionally biased region" description="Low complexity" evidence="6">
    <location>
        <begin position="241"/>
        <end position="264"/>
    </location>
</feature>
<name>A0A0S4IN46_BODSA</name>
<dbReference type="PANTHER" id="PTHR21347">
    <property type="entry name" value="CLEFT LIP AND PALATE ASSOCIATED TRANSMEMBRANE PROTEIN-RELATED"/>
    <property type="match status" value="1"/>
</dbReference>
<dbReference type="Pfam" id="PF05602">
    <property type="entry name" value="CLPTM1"/>
    <property type="match status" value="2"/>
</dbReference>
<reference evidence="10" key="1">
    <citation type="submission" date="2015-09" db="EMBL/GenBank/DDBJ databases">
        <authorList>
            <consortium name="Pathogen Informatics"/>
        </authorList>
    </citation>
    <scope>NUCLEOTIDE SEQUENCE [LARGE SCALE GENOMIC DNA]</scope>
    <source>
        <strain evidence="10">Lake Konstanz</strain>
    </source>
</reference>
<dbReference type="Proteomes" id="UP000051952">
    <property type="component" value="Unassembled WGS sequence"/>
</dbReference>
<evidence type="ECO:0000313" key="9">
    <source>
        <dbReference type="EMBL" id="CUE74102.1"/>
    </source>
</evidence>
<evidence type="ECO:0000256" key="3">
    <source>
        <dbReference type="ARBA" id="ARBA00022692"/>
    </source>
</evidence>
<proteinExistence type="inferred from homology"/>
<dbReference type="AlphaFoldDB" id="A0A0S4IN46"/>
<dbReference type="VEuPathDB" id="TriTrypDB:BSAL_55580"/>
<dbReference type="GO" id="GO:0012505">
    <property type="term" value="C:endomembrane system"/>
    <property type="evidence" value="ECO:0007669"/>
    <property type="project" value="TreeGrafter"/>
</dbReference>
<feature type="transmembrane region" description="Helical" evidence="7">
    <location>
        <begin position="137"/>
        <end position="158"/>
    </location>
</feature>
<feature type="chain" id="PRO_5006621352" evidence="8">
    <location>
        <begin position="17"/>
        <end position="282"/>
    </location>
</feature>
<keyword evidence="5 7" id="KW-0472">Membrane</keyword>
<keyword evidence="3 7" id="KW-0812">Transmembrane</keyword>
<feature type="region of interest" description="Disordered" evidence="6">
    <location>
        <begin position="228"/>
        <end position="264"/>
    </location>
</feature>
<organism evidence="9 10">
    <name type="scientific">Bodo saltans</name>
    <name type="common">Flagellated protozoan</name>
    <dbReference type="NCBI Taxonomy" id="75058"/>
    <lineage>
        <taxon>Eukaryota</taxon>
        <taxon>Discoba</taxon>
        <taxon>Euglenozoa</taxon>
        <taxon>Kinetoplastea</taxon>
        <taxon>Metakinetoplastina</taxon>
        <taxon>Eubodonida</taxon>
        <taxon>Bodonidae</taxon>
        <taxon>Bodo</taxon>
    </lineage>
</organism>
<gene>
    <name evidence="9" type="ORF">BSAL_55580</name>
</gene>
<dbReference type="EMBL" id="CYKH01000161">
    <property type="protein sequence ID" value="CUE74102.1"/>
    <property type="molecule type" value="Genomic_DNA"/>
</dbReference>
<keyword evidence="10" id="KW-1185">Reference proteome</keyword>
<evidence type="ECO:0000256" key="1">
    <source>
        <dbReference type="ARBA" id="ARBA00004141"/>
    </source>
</evidence>
<keyword evidence="4 7" id="KW-1133">Transmembrane helix</keyword>
<dbReference type="OMA" id="MDERTSM"/>
<dbReference type="InterPro" id="IPR008429">
    <property type="entry name" value="CLPTM1"/>
</dbReference>
<evidence type="ECO:0000256" key="2">
    <source>
        <dbReference type="ARBA" id="ARBA00009310"/>
    </source>
</evidence>
<evidence type="ECO:0000256" key="8">
    <source>
        <dbReference type="SAM" id="SignalP"/>
    </source>
</evidence>
<accession>A0A0S4IN46</accession>
<dbReference type="GO" id="GO:0016020">
    <property type="term" value="C:membrane"/>
    <property type="evidence" value="ECO:0007669"/>
    <property type="project" value="UniProtKB-SubCell"/>
</dbReference>
<feature type="transmembrane region" description="Helical" evidence="7">
    <location>
        <begin position="20"/>
        <end position="38"/>
    </location>
</feature>
<feature type="transmembrane region" description="Helical" evidence="7">
    <location>
        <begin position="112"/>
        <end position="131"/>
    </location>
</feature>
<dbReference type="PANTHER" id="PTHR21347:SF0">
    <property type="entry name" value="LIPID SCRAMBLASE CLPTM1L"/>
    <property type="match status" value="1"/>
</dbReference>
<evidence type="ECO:0000256" key="5">
    <source>
        <dbReference type="ARBA" id="ARBA00023136"/>
    </source>
</evidence>
<sequence length="282" mass="31508">MEFYFSLIIFLYLFDGDETSWSVLAPSGVGVLIAFWKIKKAVVVTNLADKPTEAQPAQAASGAPSTSTSTALVPAVTGGATTDGLTVGTFRITFAKSYQSKTKEHDDQAMKYLMYVMVPCLIGYTAYSAYYDEHRGWYSFINGTQVRFIYFFGFAMMTPQIFINYKLKSVTALPWRTFVYKALNTFIDDLFAFIIKMPTMHRLACFRDDIVFIILLYQRWIYPVDEKRSQDGDDDDEEGVEGNAANPTSSTTTAAASGAAAAALPSTEELLKELKRIEEKNK</sequence>
<comment type="similarity">
    <text evidence="2">Belongs to the CLPTM1 family.</text>
</comment>
<evidence type="ECO:0000256" key="4">
    <source>
        <dbReference type="ARBA" id="ARBA00022989"/>
    </source>
</evidence>
<protein>
    <submittedName>
        <fullName evidence="9">Transmembrane protein, putative</fullName>
    </submittedName>
</protein>